<protein>
    <submittedName>
        <fullName evidence="2">Repressor protein</fullName>
    </submittedName>
</protein>
<accession>A0A8S5LKG4</accession>
<name>A0A8S5LKG4_9CAUD</name>
<feature type="domain" description="HTH cro/C1-type" evidence="1">
    <location>
        <begin position="11"/>
        <end position="65"/>
    </location>
</feature>
<evidence type="ECO:0000259" key="1">
    <source>
        <dbReference type="PROSITE" id="PS50943"/>
    </source>
</evidence>
<dbReference type="SUPFAM" id="SSF47413">
    <property type="entry name" value="lambda repressor-like DNA-binding domains"/>
    <property type="match status" value="1"/>
</dbReference>
<sequence length="117" mass="13202">MRTNDEIIELIKELSAEKNISLSELARQTNMAKSGISRYFNKTRTFPLNRADAFAKALGVTPEFLLGVKPVKKEPDFSDLDLREMAENAKTFDGKPLNEEDIVAIQNIIEGYLKGRL</sequence>
<dbReference type="PROSITE" id="PS50943">
    <property type="entry name" value="HTH_CROC1"/>
    <property type="match status" value="1"/>
</dbReference>
<organism evidence="2">
    <name type="scientific">Siphoviridae sp. ctVsq1</name>
    <dbReference type="NCBI Taxonomy" id="2827577"/>
    <lineage>
        <taxon>Viruses</taxon>
        <taxon>Duplodnaviria</taxon>
        <taxon>Heunggongvirae</taxon>
        <taxon>Uroviricota</taxon>
        <taxon>Caudoviricetes</taxon>
    </lineage>
</organism>
<dbReference type="InterPro" id="IPR001387">
    <property type="entry name" value="Cro/C1-type_HTH"/>
</dbReference>
<reference evidence="2" key="1">
    <citation type="journal article" date="2021" name="Proc. Natl. Acad. Sci. U.S.A.">
        <title>A Catalog of Tens of Thousands of Viruses from Human Metagenomes Reveals Hidden Associations with Chronic Diseases.</title>
        <authorList>
            <person name="Tisza M.J."/>
            <person name="Buck C.B."/>
        </authorList>
    </citation>
    <scope>NUCLEOTIDE SEQUENCE</scope>
    <source>
        <strain evidence="2">CtVsq1</strain>
    </source>
</reference>
<dbReference type="InterPro" id="IPR010982">
    <property type="entry name" value="Lambda_DNA-bd_dom_sf"/>
</dbReference>
<dbReference type="SMART" id="SM00530">
    <property type="entry name" value="HTH_XRE"/>
    <property type="match status" value="1"/>
</dbReference>
<dbReference type="EMBL" id="BK015863">
    <property type="protein sequence ID" value="DAD70335.1"/>
    <property type="molecule type" value="Genomic_DNA"/>
</dbReference>
<dbReference type="Gene3D" id="1.10.260.40">
    <property type="entry name" value="lambda repressor-like DNA-binding domains"/>
    <property type="match status" value="1"/>
</dbReference>
<dbReference type="Pfam" id="PF01381">
    <property type="entry name" value="HTH_3"/>
    <property type="match status" value="1"/>
</dbReference>
<dbReference type="GO" id="GO:0003677">
    <property type="term" value="F:DNA binding"/>
    <property type="evidence" value="ECO:0007669"/>
    <property type="project" value="InterPro"/>
</dbReference>
<dbReference type="CDD" id="cd00093">
    <property type="entry name" value="HTH_XRE"/>
    <property type="match status" value="1"/>
</dbReference>
<proteinExistence type="predicted"/>
<evidence type="ECO:0000313" key="2">
    <source>
        <dbReference type="EMBL" id="DAD70335.1"/>
    </source>
</evidence>